<evidence type="ECO:0000313" key="4">
    <source>
        <dbReference type="Proteomes" id="UP000250153"/>
    </source>
</evidence>
<keyword evidence="3" id="KW-1185">Reference proteome</keyword>
<protein>
    <recommendedName>
        <fullName evidence="5">DUF771 domain-containing protein</fullName>
    </recommendedName>
</protein>
<dbReference type="Proteomes" id="UP000250143">
    <property type="component" value="Chromosome"/>
</dbReference>
<dbReference type="EMBL" id="CP023566">
    <property type="protein sequence ID" value="AWZ41076.1"/>
    <property type="molecule type" value="Genomic_DNA"/>
</dbReference>
<dbReference type="Proteomes" id="UP000250153">
    <property type="component" value="Chromosome"/>
</dbReference>
<dbReference type="EMBL" id="CP023565">
    <property type="protein sequence ID" value="AWZ37933.1"/>
    <property type="molecule type" value="Genomic_DNA"/>
</dbReference>
<dbReference type="AlphaFoldDB" id="A0AAD0KYH7"/>
<evidence type="ECO:0008006" key="5">
    <source>
        <dbReference type="Google" id="ProtNLM"/>
    </source>
</evidence>
<evidence type="ECO:0000313" key="3">
    <source>
        <dbReference type="Proteomes" id="UP000250143"/>
    </source>
</evidence>
<sequence>MKEMKEMQTAKMSVQAFLDEYIKKVVKDELSKSRSDQNTQVLGETWTLDEFRKKCCFGKDREWVKLFIFSRFKDEIVLGKPGGWLKPSKGKGSPYGIYAVEACKWMQENRHLINWDAKLPRR</sequence>
<gene>
    <name evidence="2" type="ORF">CPQ89_08620</name>
    <name evidence="1" type="ORF">CPS94_02845</name>
</gene>
<dbReference type="Pfam" id="PF05595">
    <property type="entry name" value="DUF771"/>
    <property type="match status" value="1"/>
</dbReference>
<dbReference type="InterPro" id="IPR008489">
    <property type="entry name" value="DUF771"/>
</dbReference>
<dbReference type="KEGG" id="lmur:CPS94_02845"/>
<organism evidence="1 4">
    <name type="scientific">Ligilactobacillus murinus</name>
    <dbReference type="NCBI Taxonomy" id="1622"/>
    <lineage>
        <taxon>Bacteria</taxon>
        <taxon>Bacillati</taxon>
        <taxon>Bacillota</taxon>
        <taxon>Bacilli</taxon>
        <taxon>Lactobacillales</taxon>
        <taxon>Lactobacillaceae</taxon>
        <taxon>Ligilactobacillus</taxon>
    </lineage>
</organism>
<name>A0AAD0KYH7_9LACO</name>
<proteinExistence type="predicted"/>
<evidence type="ECO:0000313" key="1">
    <source>
        <dbReference type="EMBL" id="AWZ37933.1"/>
    </source>
</evidence>
<reference evidence="3 4" key="1">
    <citation type="submission" date="2017-09" db="EMBL/GenBank/DDBJ databases">
        <title>Predominant Lactobacillus spp. isolated from feces of mice subjected to short-term calorie restriction.</title>
        <authorList>
            <person name="Zhang C."/>
            <person name="Zhao L."/>
            <person name="Pan F."/>
        </authorList>
    </citation>
    <scope>NUCLEOTIDE SEQUENCE [LARGE SCALE GENOMIC DNA]</scope>
    <source>
        <strain evidence="2 3">CR141</strain>
        <strain evidence="1 4">CR147</strain>
    </source>
</reference>
<evidence type="ECO:0000313" key="2">
    <source>
        <dbReference type="EMBL" id="AWZ41076.1"/>
    </source>
</evidence>
<accession>A0AAD0KYH7</accession>